<evidence type="ECO:0000313" key="3">
    <source>
        <dbReference type="Proteomes" id="UP001189429"/>
    </source>
</evidence>
<feature type="transmembrane region" description="Helical" evidence="1">
    <location>
        <begin position="538"/>
        <end position="557"/>
    </location>
</feature>
<dbReference type="EMBL" id="CAUYUJ010000225">
    <property type="protein sequence ID" value="CAK0789363.1"/>
    <property type="molecule type" value="Genomic_DNA"/>
</dbReference>
<keyword evidence="1" id="KW-0812">Transmembrane</keyword>
<feature type="non-terminal residue" evidence="2">
    <location>
        <position position="690"/>
    </location>
</feature>
<keyword evidence="1" id="KW-0472">Membrane</keyword>
<feature type="transmembrane region" description="Helical" evidence="1">
    <location>
        <begin position="601"/>
        <end position="621"/>
    </location>
</feature>
<sequence length="690" mass="72418">MSYATPPGQRRFFFVAKGAVQRAIYHMELPPHLSRYFRFPVALRRCPGSKHLGGAEIGGRGCLQPLVYVMSTGWPWTSHFCQSALAEAIDAGVSADVAAAEWQDIRAALGARGPLVGDLAPAAQRVAFAGAGALGDAGVVGCRSEQLGLFRSALLGPVRPGFAWPLASAAAVGHCARGAIASRPVLSIFRAVRHFAARGRSTATKRPINFDRGGPMAQDTLAVFNPRGSVWEAPSPATMENDMPPIFNPEWGFSTAAECDVVFVAHGVNLGAAGAALMAALKHRAPPSAMAAVVGVLVTRHFFAVAVLIRLMLDACPRTGETGESDESAVVDGLVMWLEAPVHGEASTDSLWTIAPDEARGMFRRAASDVGPEAEPALAAMAAVVGVLVTRHFFAVAVLIRLMLDACPRTGETGESDESAVVDGLVMWLEAPVHGEASTDSLWTIAPDEARGMFRRAASDVGPEAEPRARTQLLVASPGQPIVAFGGEVDRRLEELAHLADERIGHLGDLGIPALGRKAREFAASPPLSVARPACDRTVWAVTMHTAHVLVVTFWQLLLRAKAPEAEHLNGYVTAASYLLGGLGLLLSARAPVMSDRGARRWLIGFSVAASGLLLCGMGVAEGPLEFYCAFVAYQLVFRLSAAAATQQVGAEICQAGGTQPAEGSWGGPKGFAQAWLQAGPLGLAPAPAG</sequence>
<feature type="transmembrane region" description="Helical" evidence="1">
    <location>
        <begin position="569"/>
        <end position="589"/>
    </location>
</feature>
<comment type="caution">
    <text evidence="2">The sequence shown here is derived from an EMBL/GenBank/DDBJ whole genome shotgun (WGS) entry which is preliminary data.</text>
</comment>
<reference evidence="2" key="1">
    <citation type="submission" date="2023-10" db="EMBL/GenBank/DDBJ databases">
        <authorList>
            <person name="Chen Y."/>
            <person name="Shah S."/>
            <person name="Dougan E. K."/>
            <person name="Thang M."/>
            <person name="Chan C."/>
        </authorList>
    </citation>
    <scope>NUCLEOTIDE SEQUENCE [LARGE SCALE GENOMIC DNA]</scope>
</reference>
<protein>
    <submittedName>
        <fullName evidence="2">Uncharacterized protein</fullName>
    </submittedName>
</protein>
<feature type="transmembrane region" description="Helical" evidence="1">
    <location>
        <begin position="377"/>
        <end position="400"/>
    </location>
</feature>
<keyword evidence="3" id="KW-1185">Reference proteome</keyword>
<gene>
    <name evidence="2" type="ORF">PCOR1329_LOCUS961</name>
</gene>
<proteinExistence type="predicted"/>
<organism evidence="2 3">
    <name type="scientific">Prorocentrum cordatum</name>
    <dbReference type="NCBI Taxonomy" id="2364126"/>
    <lineage>
        <taxon>Eukaryota</taxon>
        <taxon>Sar</taxon>
        <taxon>Alveolata</taxon>
        <taxon>Dinophyceae</taxon>
        <taxon>Prorocentrales</taxon>
        <taxon>Prorocentraceae</taxon>
        <taxon>Prorocentrum</taxon>
    </lineage>
</organism>
<accession>A0ABN9PAZ8</accession>
<dbReference type="Proteomes" id="UP001189429">
    <property type="component" value="Unassembled WGS sequence"/>
</dbReference>
<evidence type="ECO:0000256" key="1">
    <source>
        <dbReference type="SAM" id="Phobius"/>
    </source>
</evidence>
<evidence type="ECO:0000313" key="2">
    <source>
        <dbReference type="EMBL" id="CAK0789363.1"/>
    </source>
</evidence>
<name>A0ABN9PAZ8_9DINO</name>
<keyword evidence="1" id="KW-1133">Transmembrane helix</keyword>